<evidence type="ECO:0000313" key="1">
    <source>
        <dbReference type="EMBL" id="GBE80321.1"/>
    </source>
</evidence>
<gene>
    <name evidence="1" type="ORF">SCP_0300360</name>
</gene>
<reference evidence="1 2" key="1">
    <citation type="journal article" date="2018" name="Sci. Rep.">
        <title>Genome sequence of the cauliflower mushroom Sparassis crispa (Hanabiratake) and its association with beneficial usage.</title>
        <authorList>
            <person name="Kiyama R."/>
            <person name="Furutani Y."/>
            <person name="Kawaguchi K."/>
            <person name="Nakanishi T."/>
        </authorList>
    </citation>
    <scope>NUCLEOTIDE SEQUENCE [LARGE SCALE GENOMIC DNA]</scope>
</reference>
<evidence type="ECO:0000313" key="2">
    <source>
        <dbReference type="Proteomes" id="UP000287166"/>
    </source>
</evidence>
<dbReference type="GeneID" id="38777238"/>
<dbReference type="InParanoid" id="A0A401GDV9"/>
<proteinExistence type="predicted"/>
<accession>A0A401GDV9</accession>
<name>A0A401GDV9_9APHY</name>
<dbReference type="EMBL" id="BFAD01000003">
    <property type="protein sequence ID" value="GBE80321.1"/>
    <property type="molecule type" value="Genomic_DNA"/>
</dbReference>
<dbReference type="RefSeq" id="XP_027611234.1">
    <property type="nucleotide sequence ID" value="XM_027755433.1"/>
</dbReference>
<keyword evidence="2" id="KW-1185">Reference proteome</keyword>
<sequence length="123" mass="13579">MIWRLLAAKGALRRTERSRQSQRMPSAGRPMLQVQVELSPYRPPIARRSETHRRFVDDAVSVACKKGPPRVLDPTLGGSTIEQTSLWDWICGLDGVSLKRGSSFVLHGLDCRLAIGAGGRTVL</sequence>
<comment type="caution">
    <text evidence="1">The sequence shown here is derived from an EMBL/GenBank/DDBJ whole genome shotgun (WGS) entry which is preliminary data.</text>
</comment>
<dbReference type="Proteomes" id="UP000287166">
    <property type="component" value="Unassembled WGS sequence"/>
</dbReference>
<protein>
    <submittedName>
        <fullName evidence="1">Uncharacterized protein</fullName>
    </submittedName>
</protein>
<organism evidence="1 2">
    <name type="scientific">Sparassis crispa</name>
    <dbReference type="NCBI Taxonomy" id="139825"/>
    <lineage>
        <taxon>Eukaryota</taxon>
        <taxon>Fungi</taxon>
        <taxon>Dikarya</taxon>
        <taxon>Basidiomycota</taxon>
        <taxon>Agaricomycotina</taxon>
        <taxon>Agaricomycetes</taxon>
        <taxon>Polyporales</taxon>
        <taxon>Sparassidaceae</taxon>
        <taxon>Sparassis</taxon>
    </lineage>
</organism>
<dbReference type="AlphaFoldDB" id="A0A401GDV9"/>